<dbReference type="HOGENOM" id="CLU_100689_4_0_10"/>
<evidence type="ECO:0008006" key="3">
    <source>
        <dbReference type="Google" id="ProtNLM"/>
    </source>
</evidence>
<dbReference type="AlphaFoldDB" id="I3C9W1"/>
<dbReference type="Pfam" id="PF05336">
    <property type="entry name" value="rhaM"/>
    <property type="match status" value="1"/>
</dbReference>
<evidence type="ECO:0000313" key="1">
    <source>
        <dbReference type="EMBL" id="EIJ40404.1"/>
    </source>
</evidence>
<dbReference type="InterPro" id="IPR052996">
    <property type="entry name" value="Carb_Metab_Mutarotase"/>
</dbReference>
<reference evidence="1 2" key="1">
    <citation type="submission" date="2012-02" db="EMBL/GenBank/DDBJ databases">
        <title>Improved High-Quality Draft genome of Joostella marina DSM 19592.</title>
        <authorList>
            <consortium name="US DOE Joint Genome Institute (JGI-PGF)"/>
            <person name="Lucas S."/>
            <person name="Copeland A."/>
            <person name="Lapidus A."/>
            <person name="Bruce D."/>
            <person name="Goodwin L."/>
            <person name="Pitluck S."/>
            <person name="Peters L."/>
            <person name="Chertkov O."/>
            <person name="Ovchinnikova G."/>
            <person name="Kyrpides N."/>
            <person name="Mavromatis K."/>
            <person name="Detter J.C."/>
            <person name="Han C."/>
            <person name="Land M."/>
            <person name="Hauser L."/>
            <person name="Markowitz V."/>
            <person name="Cheng J.-F."/>
            <person name="Hugenholtz P."/>
            <person name="Woyke T."/>
            <person name="Wu D."/>
            <person name="Tindall B."/>
            <person name="Brambilla E."/>
            <person name="Klenk H.-P."/>
            <person name="Eisen J.A."/>
        </authorList>
    </citation>
    <scope>NUCLEOTIDE SEQUENCE [LARGE SCALE GENOMIC DNA]</scope>
    <source>
        <strain evidence="1 2">DSM 19592</strain>
    </source>
</reference>
<dbReference type="OrthoDB" id="1430580at2"/>
<dbReference type="eggNOG" id="COG3254">
    <property type="taxonomic scope" value="Bacteria"/>
</dbReference>
<gene>
    <name evidence="1" type="ORF">JoomaDRAFT_3462</name>
</gene>
<dbReference type="InterPro" id="IPR008000">
    <property type="entry name" value="Rham/fucose_mutarotase"/>
</dbReference>
<dbReference type="GO" id="GO:0016857">
    <property type="term" value="F:racemase and epimerase activity, acting on carbohydrates and derivatives"/>
    <property type="evidence" value="ECO:0007669"/>
    <property type="project" value="InterPro"/>
</dbReference>
<dbReference type="STRING" id="926559.JoomaDRAFT_3462"/>
<organism evidence="1 2">
    <name type="scientific">Galbibacter orientalis DSM 19592</name>
    <dbReference type="NCBI Taxonomy" id="926559"/>
    <lineage>
        <taxon>Bacteria</taxon>
        <taxon>Pseudomonadati</taxon>
        <taxon>Bacteroidota</taxon>
        <taxon>Flavobacteriia</taxon>
        <taxon>Flavobacteriales</taxon>
        <taxon>Flavobacteriaceae</taxon>
        <taxon>Galbibacter</taxon>
    </lineage>
</organism>
<sequence>MKKYAFALDLKDDSEKIEEYIQHHQNVWPEVLQSIKESGVKNMEIFHVGNRLFMLVSVSNDFSIEKDTIGNPENPIEQKWEELMWNYQQKLPFAKSGEKWVLMDKIFEL</sequence>
<evidence type="ECO:0000313" key="2">
    <source>
        <dbReference type="Proteomes" id="UP000004690"/>
    </source>
</evidence>
<dbReference type="InterPro" id="IPR011008">
    <property type="entry name" value="Dimeric_a/b-barrel"/>
</dbReference>
<dbReference type="PANTHER" id="PTHR43239">
    <property type="entry name" value="UPF0734 PROTEIN DDB_G0273871/DDB_G0273177"/>
    <property type="match status" value="1"/>
</dbReference>
<proteinExistence type="predicted"/>
<name>I3C9W1_9FLAO</name>
<dbReference type="RefSeq" id="WP_008614661.1">
    <property type="nucleotide sequence ID" value="NZ_JH651379.1"/>
</dbReference>
<dbReference type="EMBL" id="JH651379">
    <property type="protein sequence ID" value="EIJ40404.1"/>
    <property type="molecule type" value="Genomic_DNA"/>
</dbReference>
<dbReference type="SUPFAM" id="SSF54909">
    <property type="entry name" value="Dimeric alpha+beta barrel"/>
    <property type="match status" value="1"/>
</dbReference>
<protein>
    <recommendedName>
        <fullName evidence="3">L-rhamnose mutarotase</fullName>
    </recommendedName>
</protein>
<dbReference type="Proteomes" id="UP000004690">
    <property type="component" value="Unassembled WGS sequence"/>
</dbReference>
<keyword evidence="2" id="KW-1185">Reference proteome</keyword>
<dbReference type="Gene3D" id="3.30.70.100">
    <property type="match status" value="1"/>
</dbReference>
<dbReference type="PANTHER" id="PTHR43239:SF1">
    <property type="entry name" value="UPF0734 PROTEIN DDB_G0273871_DDB_G0273177"/>
    <property type="match status" value="1"/>
</dbReference>
<accession>I3C9W1</accession>